<feature type="chain" id="PRO_5011505136" evidence="3">
    <location>
        <begin position="23"/>
        <end position="293"/>
    </location>
</feature>
<feature type="signal peptide" evidence="3">
    <location>
        <begin position="1"/>
        <end position="22"/>
    </location>
</feature>
<dbReference type="Proteomes" id="UP000199534">
    <property type="component" value="Unassembled WGS sequence"/>
</dbReference>
<dbReference type="PANTHER" id="PTHR10963">
    <property type="entry name" value="GLYCOSYL HYDROLASE-RELATED"/>
    <property type="match status" value="1"/>
</dbReference>
<dbReference type="Pfam" id="PF00722">
    <property type="entry name" value="Glyco_hydro_16"/>
    <property type="match status" value="1"/>
</dbReference>
<evidence type="ECO:0000256" key="3">
    <source>
        <dbReference type="SAM" id="SignalP"/>
    </source>
</evidence>
<dbReference type="GO" id="GO:0009251">
    <property type="term" value="P:glucan catabolic process"/>
    <property type="evidence" value="ECO:0007669"/>
    <property type="project" value="TreeGrafter"/>
</dbReference>
<protein>
    <submittedName>
        <fullName evidence="5">Glycosyl hydrolases family 16</fullName>
    </submittedName>
</protein>
<gene>
    <name evidence="5" type="ORF">SAMN04490243_2563</name>
</gene>
<dbReference type="InterPro" id="IPR050546">
    <property type="entry name" value="Glycosyl_Hydrlase_16"/>
</dbReference>
<dbReference type="RefSeq" id="WP_092982948.1">
    <property type="nucleotide sequence ID" value="NZ_FOYQ01000002.1"/>
</dbReference>
<feature type="domain" description="GH16" evidence="4">
    <location>
        <begin position="35"/>
        <end position="293"/>
    </location>
</feature>
<dbReference type="PROSITE" id="PS51762">
    <property type="entry name" value="GH16_2"/>
    <property type="match status" value="1"/>
</dbReference>
<dbReference type="GO" id="GO:0004553">
    <property type="term" value="F:hydrolase activity, hydrolyzing O-glycosyl compounds"/>
    <property type="evidence" value="ECO:0007669"/>
    <property type="project" value="InterPro"/>
</dbReference>
<feature type="region of interest" description="Disordered" evidence="2">
    <location>
        <begin position="19"/>
        <end position="45"/>
    </location>
</feature>
<dbReference type="PANTHER" id="PTHR10963:SF24">
    <property type="entry name" value="GLYCOSIDASE C21B10.07-RELATED"/>
    <property type="match status" value="1"/>
</dbReference>
<dbReference type="InterPro" id="IPR013320">
    <property type="entry name" value="ConA-like_dom_sf"/>
</dbReference>
<dbReference type="CDD" id="cd08023">
    <property type="entry name" value="GH16_laminarinase_like"/>
    <property type="match status" value="1"/>
</dbReference>
<evidence type="ECO:0000259" key="4">
    <source>
        <dbReference type="PROSITE" id="PS51762"/>
    </source>
</evidence>
<evidence type="ECO:0000313" key="6">
    <source>
        <dbReference type="Proteomes" id="UP000199534"/>
    </source>
</evidence>
<keyword evidence="6" id="KW-1185">Reference proteome</keyword>
<sequence length="293" mass="33643">MRKSLFFFLSLFCFSISSCSQSDNQPLNNETDSEPTAADNPDENQQGNTAWELVFEEEFDQGFSRWNIWNSGAFNEEIQFYRGEQIQLTDGLLEISIQREAVTGPALPGDATPKDFEYVSGRIESKMQFAPANFEGQREYRFVARIKLPAGHGMWPAFWTYGDPWPTQGEIDILEFRGGETQEYISNIFYGPDPGININSNTVAEHNIGIDLTADFHIYEMVWKANMIEIYFDEELIHTYRANGSNNISRFFGRKQKIVLNTAVGGLFFEDRNSANYADSATMLVDWVRVYRR</sequence>
<dbReference type="AlphaFoldDB" id="A0A1I6HCJ5"/>
<keyword evidence="3" id="KW-0732">Signal</keyword>
<dbReference type="OrthoDB" id="9809583at2"/>
<evidence type="ECO:0000256" key="2">
    <source>
        <dbReference type="SAM" id="MobiDB-lite"/>
    </source>
</evidence>
<dbReference type="InterPro" id="IPR000757">
    <property type="entry name" value="Beta-glucanase-like"/>
</dbReference>
<dbReference type="Gene3D" id="2.60.120.200">
    <property type="match status" value="1"/>
</dbReference>
<organism evidence="5 6">
    <name type="scientific">Robiginitalea myxolifaciens</name>
    <dbReference type="NCBI Taxonomy" id="400055"/>
    <lineage>
        <taxon>Bacteria</taxon>
        <taxon>Pseudomonadati</taxon>
        <taxon>Bacteroidota</taxon>
        <taxon>Flavobacteriia</taxon>
        <taxon>Flavobacteriales</taxon>
        <taxon>Flavobacteriaceae</taxon>
        <taxon>Robiginitalea</taxon>
    </lineage>
</organism>
<evidence type="ECO:0000313" key="5">
    <source>
        <dbReference type="EMBL" id="SFR52192.1"/>
    </source>
</evidence>
<comment type="similarity">
    <text evidence="1">Belongs to the glycosyl hydrolase 16 family.</text>
</comment>
<dbReference type="STRING" id="400055.SAMN04490243_2563"/>
<dbReference type="EMBL" id="FOYQ01000002">
    <property type="protein sequence ID" value="SFR52192.1"/>
    <property type="molecule type" value="Genomic_DNA"/>
</dbReference>
<keyword evidence="5" id="KW-0378">Hydrolase</keyword>
<reference evidence="5 6" key="1">
    <citation type="submission" date="2016-10" db="EMBL/GenBank/DDBJ databases">
        <authorList>
            <person name="de Groot N.N."/>
        </authorList>
    </citation>
    <scope>NUCLEOTIDE SEQUENCE [LARGE SCALE GENOMIC DNA]</scope>
    <source>
        <strain evidence="5 6">DSM 21019</strain>
    </source>
</reference>
<proteinExistence type="inferred from homology"/>
<evidence type="ECO:0000256" key="1">
    <source>
        <dbReference type="ARBA" id="ARBA00006865"/>
    </source>
</evidence>
<accession>A0A1I6HCJ5</accession>
<dbReference type="SUPFAM" id="SSF49899">
    <property type="entry name" value="Concanavalin A-like lectins/glucanases"/>
    <property type="match status" value="1"/>
</dbReference>
<dbReference type="PROSITE" id="PS51257">
    <property type="entry name" value="PROKAR_LIPOPROTEIN"/>
    <property type="match status" value="1"/>
</dbReference>
<name>A0A1I6HCJ5_9FLAO</name>